<dbReference type="KEGG" id="mde:101895674"/>
<sequence>MPRNPYVIVFLAIVYSVTKLCYGDYQPHYQQHNISCLDWKQSPELVSGNCTKYKYGALRCFGNWKNLQSINDQKYRGRLEDIIFCGWPERDFNPVVDLQAFPRIKSLTIEYSRMAHIIDFPEMFHLQMINISWTNLSHIGQRTFKKIHPLRIVDLRWNKLIQLDTPLLLPRAFESLYLSGNPWNCTRNLKWLLIPERASYVADRQTLTCGDRKFKDRNVMTVMHYKVTLKNACQSHEDLKNCSCIMHHIIPKTHMPLYTVNCSHLGFNRLPAYLPANTTMFFANNNKISDVSPLRNNIHYRYVVDVHLDNNRIESIDVLEGGYWLEHFRLLSLRNNKMRKIPVYALDNALEDNANANLLLLSMNPWHCSCKFAMRFREIVIKYGDIMRDSGNITCKYIQDGEEKKSRLMTLTREDVCKPKDESKIHILDWVNGLLAALILLILGKLGYDYYYYKNYGRVPWIVMKLP</sequence>
<gene>
    <name evidence="5" type="primary">101895674</name>
    <name evidence="7" type="synonym">LOC131801156</name>
</gene>
<dbReference type="InterPro" id="IPR032675">
    <property type="entry name" value="LRR_dom_sf"/>
</dbReference>
<evidence type="ECO:0000313" key="6">
    <source>
        <dbReference type="Proteomes" id="UP001652621"/>
    </source>
</evidence>
<evidence type="ECO:0000313" key="5">
    <source>
        <dbReference type="EnsemblMetazoa" id="MDOA003198-PA"/>
    </source>
</evidence>
<dbReference type="VEuPathDB" id="VectorBase:MDOA003198"/>
<dbReference type="RefSeq" id="XP_005186576.2">
    <property type="nucleotide sequence ID" value="XM_005186519.4"/>
</dbReference>
<dbReference type="Gene3D" id="3.80.10.10">
    <property type="entry name" value="Ribonuclease Inhibitor"/>
    <property type="match status" value="2"/>
</dbReference>
<keyword evidence="6" id="KW-1185">Reference proteome</keyword>
<accession>A0A1I8MBH7</accession>
<keyword evidence="3" id="KW-0812">Transmembrane</keyword>
<dbReference type="VEuPathDB" id="VectorBase:MDOMA2_001117"/>
<dbReference type="RefSeq" id="XP_058975279.1">
    <property type="nucleotide sequence ID" value="XM_059119296.1"/>
</dbReference>
<dbReference type="OrthoDB" id="6343311at2759"/>
<dbReference type="PANTHER" id="PTHR24366">
    <property type="entry name" value="IG(IMMUNOGLOBULIN) AND LRR(LEUCINE RICH REPEAT) DOMAINS"/>
    <property type="match status" value="1"/>
</dbReference>
<dbReference type="AlphaFoldDB" id="A0A1I8MBH7"/>
<proteinExistence type="predicted"/>
<keyword evidence="1" id="KW-0433">Leucine-rich repeat</keyword>
<dbReference type="STRING" id="7370.A0A1I8MBH7"/>
<dbReference type="eggNOG" id="KOG0619">
    <property type="taxonomic scope" value="Eukaryota"/>
</dbReference>
<dbReference type="EnsemblMetazoa" id="MDOA003198-RA">
    <property type="protein sequence ID" value="MDOA003198-PA"/>
    <property type="gene ID" value="MDOA003198"/>
</dbReference>
<protein>
    <submittedName>
        <fullName evidence="7">Protein singed wings 2-like</fullName>
    </submittedName>
</protein>
<feature type="chain" id="PRO_5044560100" evidence="4">
    <location>
        <begin position="24"/>
        <end position="467"/>
    </location>
</feature>
<evidence type="ECO:0000256" key="3">
    <source>
        <dbReference type="SAM" id="Phobius"/>
    </source>
</evidence>
<evidence type="ECO:0000256" key="1">
    <source>
        <dbReference type="ARBA" id="ARBA00022614"/>
    </source>
</evidence>
<dbReference type="SUPFAM" id="SSF52058">
    <property type="entry name" value="L domain-like"/>
    <property type="match status" value="1"/>
</dbReference>
<feature type="signal peptide" evidence="4">
    <location>
        <begin position="1"/>
        <end position="23"/>
    </location>
</feature>
<organism evidence="5">
    <name type="scientific">Musca domestica</name>
    <name type="common">House fly</name>
    <dbReference type="NCBI Taxonomy" id="7370"/>
    <lineage>
        <taxon>Eukaryota</taxon>
        <taxon>Metazoa</taxon>
        <taxon>Ecdysozoa</taxon>
        <taxon>Arthropoda</taxon>
        <taxon>Hexapoda</taxon>
        <taxon>Insecta</taxon>
        <taxon>Pterygota</taxon>
        <taxon>Neoptera</taxon>
        <taxon>Endopterygota</taxon>
        <taxon>Diptera</taxon>
        <taxon>Brachycera</taxon>
        <taxon>Muscomorpha</taxon>
        <taxon>Muscoidea</taxon>
        <taxon>Muscidae</taxon>
        <taxon>Musca</taxon>
    </lineage>
</organism>
<keyword evidence="4" id="KW-0732">Signal</keyword>
<evidence type="ECO:0000256" key="4">
    <source>
        <dbReference type="SAM" id="SignalP"/>
    </source>
</evidence>
<keyword evidence="3" id="KW-1133">Transmembrane helix</keyword>
<dbReference type="PANTHER" id="PTHR24366:SF96">
    <property type="entry name" value="LEUCINE RICH REPEAT CONTAINING 53"/>
    <property type="match status" value="1"/>
</dbReference>
<name>A0A1I8MBH7_MUSDO</name>
<keyword evidence="2" id="KW-0677">Repeat</keyword>
<reference evidence="7" key="2">
    <citation type="submission" date="2025-05" db="UniProtKB">
        <authorList>
            <consortium name="RefSeq"/>
        </authorList>
    </citation>
    <scope>IDENTIFICATION</scope>
    <source>
        <strain evidence="7">Aabys</strain>
        <tissue evidence="7">Whole body</tissue>
    </source>
</reference>
<keyword evidence="3" id="KW-0472">Membrane</keyword>
<feature type="transmembrane region" description="Helical" evidence="3">
    <location>
        <begin position="427"/>
        <end position="448"/>
    </location>
</feature>
<evidence type="ECO:0000256" key="2">
    <source>
        <dbReference type="ARBA" id="ARBA00022737"/>
    </source>
</evidence>
<dbReference type="Proteomes" id="UP001652621">
    <property type="component" value="Unplaced"/>
</dbReference>
<evidence type="ECO:0000313" key="7">
    <source>
        <dbReference type="RefSeq" id="XP_058975279.1"/>
    </source>
</evidence>
<reference evidence="5" key="1">
    <citation type="submission" date="2020-05" db="UniProtKB">
        <authorList>
            <consortium name="EnsemblMetazoa"/>
        </authorList>
    </citation>
    <scope>IDENTIFICATION</scope>
    <source>
        <strain evidence="5">Aabys</strain>
    </source>
</reference>